<comment type="caution">
    <text evidence="5">The sequence shown here is derived from an EMBL/GenBank/DDBJ whole genome shotgun (WGS) entry which is preliminary data.</text>
</comment>
<evidence type="ECO:0000256" key="2">
    <source>
        <dbReference type="ARBA" id="ARBA00006573"/>
    </source>
</evidence>
<comment type="similarity">
    <text evidence="2 4">Belongs to the SspH family.</text>
</comment>
<dbReference type="GO" id="GO:0030436">
    <property type="term" value="P:asexual sporulation"/>
    <property type="evidence" value="ECO:0007669"/>
    <property type="project" value="UniProtKB-UniRule"/>
</dbReference>
<dbReference type="RefSeq" id="WP_146815628.1">
    <property type="nucleotide sequence ID" value="NZ_BJYA01000006.1"/>
</dbReference>
<name>A0A511W3B5_9BACI</name>
<dbReference type="AlphaFoldDB" id="A0A511W3B5"/>
<gene>
    <name evidence="4" type="primary">sspH</name>
    <name evidence="5" type="ORF">AHA02nite_13500</name>
</gene>
<evidence type="ECO:0000313" key="5">
    <source>
        <dbReference type="EMBL" id="GEN45574.1"/>
    </source>
</evidence>
<dbReference type="Proteomes" id="UP000321440">
    <property type="component" value="Unassembled WGS sequence"/>
</dbReference>
<dbReference type="Pfam" id="PF08141">
    <property type="entry name" value="SspH"/>
    <property type="match status" value="1"/>
</dbReference>
<organism evidence="5 6">
    <name type="scientific">Alkalibacillus haloalkaliphilus</name>
    <dbReference type="NCBI Taxonomy" id="94136"/>
    <lineage>
        <taxon>Bacteria</taxon>
        <taxon>Bacillati</taxon>
        <taxon>Bacillota</taxon>
        <taxon>Bacilli</taxon>
        <taxon>Bacillales</taxon>
        <taxon>Bacillaceae</taxon>
        <taxon>Alkalibacillus</taxon>
    </lineage>
</organism>
<dbReference type="HAMAP" id="MF_00667">
    <property type="entry name" value="SspH"/>
    <property type="match status" value="1"/>
</dbReference>
<comment type="induction">
    <text evidence="4">Expressed only in the forespore compartment of sporulating cells.</text>
</comment>
<keyword evidence="3 4" id="KW-0749">Sporulation</keyword>
<evidence type="ECO:0000313" key="6">
    <source>
        <dbReference type="Proteomes" id="UP000321440"/>
    </source>
</evidence>
<sequence length="63" mass="7233">MEVNRAQEIYESPTLINVSYQGQPVFIQDIHHGENKATISPLTDIDDKQEVEVEQLVEEEPTH</sequence>
<accession>A0A511W3B5</accession>
<comment type="subcellular location">
    <subcellularLocation>
        <location evidence="1 4">Spore core</location>
    </subcellularLocation>
</comment>
<protein>
    <recommendedName>
        <fullName evidence="4">Small, acid-soluble spore protein H</fullName>
        <shortName evidence="4">SASP H</shortName>
    </recommendedName>
</protein>
<keyword evidence="6" id="KW-1185">Reference proteome</keyword>
<dbReference type="NCBIfam" id="TIGR02861">
    <property type="entry name" value="SASP_H"/>
    <property type="match status" value="1"/>
</dbReference>
<dbReference type="InterPro" id="IPR012610">
    <property type="entry name" value="SASP_SspH"/>
</dbReference>
<reference evidence="5 6" key="1">
    <citation type="submission" date="2019-07" db="EMBL/GenBank/DDBJ databases">
        <title>Whole genome shotgun sequence of Alkalibacillus haloalkaliphilus NBRC 103110.</title>
        <authorList>
            <person name="Hosoyama A."/>
            <person name="Uohara A."/>
            <person name="Ohji S."/>
            <person name="Ichikawa N."/>
        </authorList>
    </citation>
    <scope>NUCLEOTIDE SEQUENCE [LARGE SCALE GENOMIC DNA]</scope>
    <source>
        <strain evidence="5 6">NBRC 103110</strain>
    </source>
</reference>
<dbReference type="GO" id="GO:0030435">
    <property type="term" value="P:sporulation resulting in formation of a cellular spore"/>
    <property type="evidence" value="ECO:0007669"/>
    <property type="project" value="UniProtKB-KW"/>
</dbReference>
<evidence type="ECO:0000256" key="3">
    <source>
        <dbReference type="ARBA" id="ARBA00022969"/>
    </source>
</evidence>
<dbReference type="GO" id="GO:0042601">
    <property type="term" value="C:endospore-forming forespore"/>
    <property type="evidence" value="ECO:0007669"/>
    <property type="project" value="InterPro"/>
</dbReference>
<dbReference type="EMBL" id="BJYA01000006">
    <property type="protein sequence ID" value="GEN45574.1"/>
    <property type="molecule type" value="Genomic_DNA"/>
</dbReference>
<evidence type="ECO:0000256" key="4">
    <source>
        <dbReference type="HAMAP-Rule" id="MF_00667"/>
    </source>
</evidence>
<proteinExistence type="evidence at transcript level"/>
<evidence type="ECO:0000256" key="1">
    <source>
        <dbReference type="ARBA" id="ARBA00004288"/>
    </source>
</evidence>
<dbReference type="OrthoDB" id="2721675at2"/>